<dbReference type="SUPFAM" id="SSF51905">
    <property type="entry name" value="FAD/NAD(P)-binding domain"/>
    <property type="match status" value="1"/>
</dbReference>
<proteinExistence type="predicted"/>
<name>A0A5K8ACF7_9BACT</name>
<gene>
    <name evidence="2" type="ORF">DSCOOX_35830</name>
</gene>
<dbReference type="InterPro" id="IPR036188">
    <property type="entry name" value="FAD/NAD-bd_sf"/>
</dbReference>
<dbReference type="GO" id="GO:0016491">
    <property type="term" value="F:oxidoreductase activity"/>
    <property type="evidence" value="ECO:0007669"/>
    <property type="project" value="InterPro"/>
</dbReference>
<reference evidence="2 3" key="1">
    <citation type="submission" date="2019-11" db="EMBL/GenBank/DDBJ databases">
        <title>Comparative genomics of hydrocarbon-degrading Desulfosarcina strains.</title>
        <authorList>
            <person name="Watanabe M."/>
            <person name="Kojima H."/>
            <person name="Fukui M."/>
        </authorList>
    </citation>
    <scope>NUCLEOTIDE SEQUENCE [LARGE SCALE GENOMIC DNA]</scope>
    <source>
        <strain evidence="3">oXyS1</strain>
    </source>
</reference>
<evidence type="ECO:0000313" key="3">
    <source>
        <dbReference type="Proteomes" id="UP000422108"/>
    </source>
</evidence>
<organism evidence="2 3">
    <name type="scientific">Desulfosarcina ovata subsp. ovata</name>
    <dbReference type="NCBI Taxonomy" id="2752305"/>
    <lineage>
        <taxon>Bacteria</taxon>
        <taxon>Pseudomonadati</taxon>
        <taxon>Thermodesulfobacteriota</taxon>
        <taxon>Desulfobacteria</taxon>
        <taxon>Desulfobacterales</taxon>
        <taxon>Desulfosarcinaceae</taxon>
        <taxon>Desulfosarcina</taxon>
    </lineage>
</organism>
<protein>
    <recommendedName>
        <fullName evidence="1">FAD/NAD(P)-binding domain-containing protein</fullName>
    </recommendedName>
</protein>
<dbReference type="EMBL" id="AP021879">
    <property type="protein sequence ID" value="BBO90403.1"/>
    <property type="molecule type" value="Genomic_DNA"/>
</dbReference>
<dbReference type="Gene3D" id="3.50.50.60">
    <property type="entry name" value="FAD/NAD(P)-binding domain"/>
    <property type="match status" value="2"/>
</dbReference>
<evidence type="ECO:0000259" key="1">
    <source>
        <dbReference type="Pfam" id="PF07992"/>
    </source>
</evidence>
<feature type="domain" description="FAD/NAD(P)-binding" evidence="1">
    <location>
        <begin position="27"/>
        <end position="91"/>
    </location>
</feature>
<keyword evidence="3" id="KW-1185">Reference proteome</keyword>
<dbReference type="Pfam" id="PF07992">
    <property type="entry name" value="Pyr_redox_2"/>
    <property type="match status" value="1"/>
</dbReference>
<dbReference type="AlphaFoldDB" id="A0A5K8ACF7"/>
<dbReference type="InterPro" id="IPR023753">
    <property type="entry name" value="FAD/NAD-binding_dom"/>
</dbReference>
<dbReference type="Proteomes" id="UP000422108">
    <property type="component" value="Chromosome"/>
</dbReference>
<accession>A0A5K8ACF7</accession>
<sequence length="115" mass="12730">MISHVLEGSQPHAKLPIRSERFYDDLNIQALLGRLATGIDVDDRHVLLPDGVRAGFDRLLIAAGSDPRPLDAEGMELKNIFYMRTQEHARQQVAALEGVRRASRPPTACFGAVLQ</sequence>
<evidence type="ECO:0000313" key="2">
    <source>
        <dbReference type="EMBL" id="BBO90403.1"/>
    </source>
</evidence>